<keyword evidence="10" id="KW-0539">Nucleus</keyword>
<evidence type="ECO:0000256" key="2">
    <source>
        <dbReference type="ARBA" id="ARBA00006991"/>
    </source>
</evidence>
<evidence type="ECO:0000256" key="8">
    <source>
        <dbReference type="ARBA" id="ARBA00023125"/>
    </source>
</evidence>
<keyword evidence="7" id="KW-0805">Transcription regulation</keyword>
<dbReference type="PROSITE" id="PS00028">
    <property type="entry name" value="ZINC_FINGER_C2H2_1"/>
    <property type="match status" value="1"/>
</dbReference>
<feature type="domain" description="C2H2-type" evidence="13">
    <location>
        <begin position="34"/>
        <end position="59"/>
    </location>
</feature>
<dbReference type="FunFam" id="3.30.160.60:FF:000382">
    <property type="entry name" value="zinc finger protein 35 isoform X4"/>
    <property type="match status" value="1"/>
</dbReference>
<proteinExistence type="inferred from homology"/>
<dbReference type="PANTHER" id="PTHR23233">
    <property type="entry name" value="SAL-LIKE PROTEIN"/>
    <property type="match status" value="1"/>
</dbReference>
<evidence type="ECO:0000313" key="14">
    <source>
        <dbReference type="Ensembl" id="ENSSLDP00000026756.1"/>
    </source>
</evidence>
<protein>
    <recommendedName>
        <fullName evidence="13">C2H2-type domain-containing protein</fullName>
    </recommendedName>
</protein>
<dbReference type="InterPro" id="IPR036236">
    <property type="entry name" value="Znf_C2H2_sf"/>
</dbReference>
<evidence type="ECO:0000313" key="15">
    <source>
        <dbReference type="Proteomes" id="UP000261360"/>
    </source>
</evidence>
<sequence>MEEGETIQLCSVREALLPVHLKVHQAVHTGERPYSCTKCGKSFSVLGNLVHHQSFHMSK</sequence>
<dbReference type="SUPFAM" id="SSF57667">
    <property type="entry name" value="beta-beta-alpha zinc fingers"/>
    <property type="match status" value="1"/>
</dbReference>
<dbReference type="GO" id="GO:0000981">
    <property type="term" value="F:DNA-binding transcription factor activity, RNA polymerase II-specific"/>
    <property type="evidence" value="ECO:0007669"/>
    <property type="project" value="TreeGrafter"/>
</dbReference>
<evidence type="ECO:0000256" key="4">
    <source>
        <dbReference type="ARBA" id="ARBA00022737"/>
    </source>
</evidence>
<dbReference type="Proteomes" id="UP000261360">
    <property type="component" value="Unplaced"/>
</dbReference>
<comment type="similarity">
    <text evidence="11">Belongs to the sal C2H2-type zinc-finger protein family.</text>
</comment>
<dbReference type="Gene3D" id="3.30.160.60">
    <property type="entry name" value="Classic Zinc Finger"/>
    <property type="match status" value="2"/>
</dbReference>
<evidence type="ECO:0000256" key="1">
    <source>
        <dbReference type="ARBA" id="ARBA00004123"/>
    </source>
</evidence>
<reference evidence="14" key="1">
    <citation type="submission" date="2025-08" db="UniProtKB">
        <authorList>
            <consortium name="Ensembl"/>
        </authorList>
    </citation>
    <scope>IDENTIFICATION</scope>
</reference>
<dbReference type="InterPro" id="IPR013087">
    <property type="entry name" value="Znf_C2H2_type"/>
</dbReference>
<accession>A0A3B4YF22</accession>
<dbReference type="Pfam" id="PF00096">
    <property type="entry name" value="zf-C2H2"/>
    <property type="match status" value="1"/>
</dbReference>
<evidence type="ECO:0000256" key="11">
    <source>
        <dbReference type="ARBA" id="ARBA00038474"/>
    </source>
</evidence>
<keyword evidence="6" id="KW-0862">Zinc</keyword>
<organism evidence="14 15">
    <name type="scientific">Seriola lalandi dorsalis</name>
    <dbReference type="NCBI Taxonomy" id="1841481"/>
    <lineage>
        <taxon>Eukaryota</taxon>
        <taxon>Metazoa</taxon>
        <taxon>Chordata</taxon>
        <taxon>Craniata</taxon>
        <taxon>Vertebrata</taxon>
        <taxon>Euteleostomi</taxon>
        <taxon>Actinopterygii</taxon>
        <taxon>Neopterygii</taxon>
        <taxon>Teleostei</taxon>
        <taxon>Neoteleostei</taxon>
        <taxon>Acanthomorphata</taxon>
        <taxon>Carangaria</taxon>
        <taxon>Carangiformes</taxon>
        <taxon>Carangidae</taxon>
        <taxon>Seriola</taxon>
    </lineage>
</organism>
<keyword evidence="8" id="KW-0238">DNA-binding</keyword>
<evidence type="ECO:0000256" key="6">
    <source>
        <dbReference type="ARBA" id="ARBA00022833"/>
    </source>
</evidence>
<keyword evidence="4" id="KW-0677">Repeat</keyword>
<comment type="subcellular location">
    <subcellularLocation>
        <location evidence="1">Nucleus</location>
    </subcellularLocation>
</comment>
<reference evidence="14" key="2">
    <citation type="submission" date="2025-09" db="UniProtKB">
        <authorList>
            <consortium name="Ensembl"/>
        </authorList>
    </citation>
    <scope>IDENTIFICATION</scope>
</reference>
<keyword evidence="5 12" id="KW-0863">Zinc-finger</keyword>
<evidence type="ECO:0000259" key="13">
    <source>
        <dbReference type="PROSITE" id="PS50157"/>
    </source>
</evidence>
<name>A0A3B4YF22_SERLL</name>
<dbReference type="AlphaFoldDB" id="A0A3B4YF22"/>
<dbReference type="GO" id="GO:0005634">
    <property type="term" value="C:nucleus"/>
    <property type="evidence" value="ECO:0007669"/>
    <property type="project" value="UniProtKB-SubCell"/>
</dbReference>
<evidence type="ECO:0000256" key="3">
    <source>
        <dbReference type="ARBA" id="ARBA00022723"/>
    </source>
</evidence>
<keyword evidence="9" id="KW-0804">Transcription</keyword>
<evidence type="ECO:0000256" key="10">
    <source>
        <dbReference type="ARBA" id="ARBA00023242"/>
    </source>
</evidence>
<comment type="similarity">
    <text evidence="2">Belongs to the krueppel C2H2-type zinc-finger protein family.</text>
</comment>
<dbReference type="InterPro" id="IPR051565">
    <property type="entry name" value="Sal_C2H2-zinc-finger"/>
</dbReference>
<evidence type="ECO:0000256" key="9">
    <source>
        <dbReference type="ARBA" id="ARBA00023163"/>
    </source>
</evidence>
<evidence type="ECO:0000256" key="12">
    <source>
        <dbReference type="PROSITE-ProRule" id="PRU00042"/>
    </source>
</evidence>
<evidence type="ECO:0000256" key="7">
    <source>
        <dbReference type="ARBA" id="ARBA00023015"/>
    </source>
</evidence>
<dbReference type="GO" id="GO:0008270">
    <property type="term" value="F:zinc ion binding"/>
    <property type="evidence" value="ECO:0007669"/>
    <property type="project" value="UniProtKB-KW"/>
</dbReference>
<keyword evidence="15" id="KW-1185">Reference proteome</keyword>
<dbReference type="PANTHER" id="PTHR23233:SF84">
    <property type="entry name" value="FI23031P1"/>
    <property type="match status" value="1"/>
</dbReference>
<keyword evidence="3" id="KW-0479">Metal-binding</keyword>
<evidence type="ECO:0000256" key="5">
    <source>
        <dbReference type="ARBA" id="ARBA00022771"/>
    </source>
</evidence>
<dbReference type="PROSITE" id="PS50157">
    <property type="entry name" value="ZINC_FINGER_C2H2_2"/>
    <property type="match status" value="1"/>
</dbReference>
<dbReference type="Ensembl" id="ENSSLDT00000027576.1">
    <property type="protein sequence ID" value="ENSSLDP00000026756.1"/>
    <property type="gene ID" value="ENSSLDG00000020788.1"/>
</dbReference>
<dbReference type="GO" id="GO:0000978">
    <property type="term" value="F:RNA polymerase II cis-regulatory region sequence-specific DNA binding"/>
    <property type="evidence" value="ECO:0007669"/>
    <property type="project" value="TreeGrafter"/>
</dbReference>